<feature type="coiled-coil region" evidence="1">
    <location>
        <begin position="327"/>
        <end position="411"/>
    </location>
</feature>
<evidence type="ECO:0000256" key="1">
    <source>
        <dbReference type="SAM" id="Coils"/>
    </source>
</evidence>
<name>A0A4D9DCY9_9STRA</name>
<evidence type="ECO:0000256" key="2">
    <source>
        <dbReference type="SAM" id="MobiDB-lite"/>
    </source>
</evidence>
<evidence type="ECO:0000313" key="3">
    <source>
        <dbReference type="EMBL" id="TFJ88287.1"/>
    </source>
</evidence>
<comment type="caution">
    <text evidence="3">The sequence shown here is derived from an EMBL/GenBank/DDBJ whole genome shotgun (WGS) entry which is preliminary data.</text>
</comment>
<gene>
    <name evidence="3" type="ORF">NSK_000636</name>
</gene>
<dbReference type="OrthoDB" id="198900at2759"/>
<organism evidence="3 4">
    <name type="scientific">Nannochloropsis salina CCMP1776</name>
    <dbReference type="NCBI Taxonomy" id="1027361"/>
    <lineage>
        <taxon>Eukaryota</taxon>
        <taxon>Sar</taxon>
        <taxon>Stramenopiles</taxon>
        <taxon>Ochrophyta</taxon>
        <taxon>Eustigmatophyceae</taxon>
        <taxon>Eustigmatales</taxon>
        <taxon>Monodopsidaceae</taxon>
        <taxon>Microchloropsis</taxon>
        <taxon>Microchloropsis salina</taxon>
    </lineage>
</organism>
<feature type="coiled-coil region" evidence="1">
    <location>
        <begin position="73"/>
        <end position="114"/>
    </location>
</feature>
<reference evidence="3 4" key="1">
    <citation type="submission" date="2019-01" db="EMBL/GenBank/DDBJ databases">
        <title>Nuclear Genome Assembly of the Microalgal Biofuel strain Nannochloropsis salina CCMP1776.</title>
        <authorList>
            <person name="Hovde B."/>
        </authorList>
    </citation>
    <scope>NUCLEOTIDE SEQUENCE [LARGE SCALE GENOMIC DNA]</scope>
    <source>
        <strain evidence="3 4">CCMP1776</strain>
    </source>
</reference>
<feature type="coiled-coil region" evidence="1">
    <location>
        <begin position="9"/>
        <end position="43"/>
    </location>
</feature>
<dbReference type="EMBL" id="SDOX01000002">
    <property type="protein sequence ID" value="TFJ88287.1"/>
    <property type="molecule type" value="Genomic_DNA"/>
</dbReference>
<keyword evidence="1" id="KW-0175">Coiled coil</keyword>
<protein>
    <submittedName>
        <fullName evidence="3">Uncharacterized protein</fullName>
    </submittedName>
</protein>
<dbReference type="Proteomes" id="UP000355283">
    <property type="component" value="Unassembled WGS sequence"/>
</dbReference>
<proteinExistence type="predicted"/>
<dbReference type="AlphaFoldDB" id="A0A4D9DCY9"/>
<evidence type="ECO:0000313" key="4">
    <source>
        <dbReference type="Proteomes" id="UP000355283"/>
    </source>
</evidence>
<accession>A0A4D9DCY9</accession>
<keyword evidence="4" id="KW-1185">Reference proteome</keyword>
<feature type="region of interest" description="Disordered" evidence="2">
    <location>
        <begin position="190"/>
        <end position="222"/>
    </location>
</feature>
<sequence>MIMVETKSSTAILSALRALQEKIKRLEKEKADAIVENAALRQQNNEVQRHSELQRRKEVLEFQEQCVHIQSAYESLLAEREAMESKLASSEEKRRSLLQEANRLRARLAVEEDSRRMAEGRMRDMGDRISKMERTLRSRGGVAEETTEGLRGALEAETALRLELEHRNEKFGEVLLSVMDMSQELAKHYNAQGAKKRAPTVAGARSPGIRSTRPSARVGNGQGGMLPFLPATHHRTYNLLATLSQAVRECKQQEPRQVLDALYELVQHESGYQGGREGRSAWVEPSKATFMSYPATARAWNRRVPPNGSNRLAARWRMEKECEQQPLNKEEQEHEEAVVSAVQAELEEVEAMLKEELRNLNQKYAEMVSLARGVGQAEKSVEDGRREIPEREFCEEDLRALIEDIHRKEAEIKHLGRILRTNPRYTSRFHLPSSRYRLLNPEKEARRSVMGEQPPCTSPRARGAAQRILDRMSLLGGIRDVSGMTAARK</sequence>